<keyword evidence="3" id="KW-1185">Reference proteome</keyword>
<dbReference type="EMBL" id="SOZI01000001">
    <property type="protein sequence ID" value="TNY24764.1"/>
    <property type="molecule type" value="Genomic_DNA"/>
</dbReference>
<evidence type="ECO:0000313" key="2">
    <source>
        <dbReference type="EMBL" id="TNY24764.1"/>
    </source>
</evidence>
<proteinExistence type="predicted"/>
<evidence type="ECO:0000256" key="1">
    <source>
        <dbReference type="SAM" id="MobiDB-lite"/>
    </source>
</evidence>
<name>A0A5C5G8P2_9BASI</name>
<feature type="compositionally biased region" description="Basic and acidic residues" evidence="1">
    <location>
        <begin position="309"/>
        <end position="325"/>
    </location>
</feature>
<dbReference type="Proteomes" id="UP000311382">
    <property type="component" value="Unassembled WGS sequence"/>
</dbReference>
<feature type="compositionally biased region" description="Low complexity" evidence="1">
    <location>
        <begin position="122"/>
        <end position="133"/>
    </location>
</feature>
<feature type="compositionally biased region" description="Low complexity" evidence="1">
    <location>
        <begin position="151"/>
        <end position="161"/>
    </location>
</feature>
<sequence>MSSRRRVARRATRTMTICCDNASARGAETALRRRMDRRRGRTAPRIFFRALPRQHPLTSSRSSPFRSPPSRPSPRPRRQPPRPSFSPSFRRSTTGTATTLLPHRHLCRSAPSGRPWRAPPMRATTRASRSSATLRRQCPDRRSGCRHSSRRASSSRAMRLRSLADPPPSMRRASSPPRRPTSTSASNSDSHPVQPCHPSSAPARRLSPRSPPRPAPPQRSTSPAPSRPVLPSLPPPAPLLRAALHHPPTSTSPRQTPPIRSRLRLGRPSLSGCARPQPSRRAREARPHATAAFSGPGPGQQRQPVSAGERGRRLSERVDLEDVRRSTPVFTFATSSPPLTLAPLHRQAQPQLPALR</sequence>
<protein>
    <submittedName>
        <fullName evidence="2">Uncharacterized protein</fullName>
    </submittedName>
</protein>
<feature type="compositionally biased region" description="Basic residues" evidence="1">
    <location>
        <begin position="32"/>
        <end position="42"/>
    </location>
</feature>
<feature type="compositionally biased region" description="Low complexity" evidence="1">
    <location>
        <begin position="170"/>
        <end position="186"/>
    </location>
</feature>
<feature type="compositionally biased region" description="Polar residues" evidence="1">
    <location>
        <begin position="328"/>
        <end position="338"/>
    </location>
</feature>
<gene>
    <name evidence="2" type="ORF">DMC30DRAFT_5412</name>
</gene>
<evidence type="ECO:0000313" key="3">
    <source>
        <dbReference type="Proteomes" id="UP000311382"/>
    </source>
</evidence>
<dbReference type="AlphaFoldDB" id="A0A5C5G8P2"/>
<reference evidence="2 3" key="1">
    <citation type="submission" date="2019-03" db="EMBL/GenBank/DDBJ databases">
        <title>Rhodosporidium diobovatum UCD-FST 08-225 genome sequencing, assembly, and annotation.</title>
        <authorList>
            <person name="Fakankun I.U."/>
            <person name="Fristensky B."/>
            <person name="Levin D.B."/>
        </authorList>
    </citation>
    <scope>NUCLEOTIDE SEQUENCE [LARGE SCALE GENOMIC DNA]</scope>
    <source>
        <strain evidence="2 3">UCD-FST 08-225</strain>
    </source>
</reference>
<feature type="compositionally biased region" description="Pro residues" evidence="1">
    <location>
        <begin position="225"/>
        <end position="238"/>
    </location>
</feature>
<feature type="compositionally biased region" description="Low complexity" evidence="1">
    <location>
        <begin position="239"/>
        <end position="272"/>
    </location>
</feature>
<organism evidence="2 3">
    <name type="scientific">Rhodotorula diobovata</name>
    <dbReference type="NCBI Taxonomy" id="5288"/>
    <lineage>
        <taxon>Eukaryota</taxon>
        <taxon>Fungi</taxon>
        <taxon>Dikarya</taxon>
        <taxon>Basidiomycota</taxon>
        <taxon>Pucciniomycotina</taxon>
        <taxon>Microbotryomycetes</taxon>
        <taxon>Sporidiobolales</taxon>
        <taxon>Sporidiobolaceae</taxon>
        <taxon>Rhodotorula</taxon>
    </lineage>
</organism>
<feature type="region of interest" description="Disordered" evidence="1">
    <location>
        <begin position="29"/>
        <end position="356"/>
    </location>
</feature>
<comment type="caution">
    <text evidence="2">The sequence shown here is derived from an EMBL/GenBank/DDBJ whole genome shotgun (WGS) entry which is preliminary data.</text>
</comment>
<accession>A0A5C5G8P2</accession>